<gene>
    <name evidence="1" type="ORF">B4098_1416</name>
    <name evidence="2" type="ORF">B4099_1650</name>
</gene>
<dbReference type="EMBL" id="LQYG01000006">
    <property type="protein sequence ID" value="KYC66526.1"/>
    <property type="molecule type" value="Genomic_DNA"/>
</dbReference>
<organism evidence="1 3">
    <name type="scientific">Heyndrickxia coagulans</name>
    <name type="common">Weizmannia coagulans</name>
    <dbReference type="NCBI Taxonomy" id="1398"/>
    <lineage>
        <taxon>Bacteria</taxon>
        <taxon>Bacillati</taxon>
        <taxon>Bacillota</taxon>
        <taxon>Bacilli</taxon>
        <taxon>Bacillales</taxon>
        <taxon>Bacillaceae</taxon>
        <taxon>Heyndrickxia</taxon>
    </lineage>
</organism>
<evidence type="ECO:0000313" key="2">
    <source>
        <dbReference type="EMBL" id="KYC73066.1"/>
    </source>
</evidence>
<dbReference type="AlphaFoldDB" id="A0A150KAT6"/>
<dbReference type="Proteomes" id="UP000075304">
    <property type="component" value="Unassembled WGS sequence"/>
</dbReference>
<comment type="caution">
    <text evidence="1">The sequence shown here is derived from an EMBL/GenBank/DDBJ whole genome shotgun (WGS) entry which is preliminary data.</text>
</comment>
<accession>A0A150KAT6</accession>
<reference evidence="3 4" key="1">
    <citation type="submission" date="2016-01" db="EMBL/GenBank/DDBJ databases">
        <title>Genome Sequences of Twelve Sporeforming Bacillus Species Isolated from Foods.</title>
        <authorList>
            <person name="Berendsen E.M."/>
            <person name="Wells-Bennik M.H."/>
            <person name="Krawcyk A.O."/>
            <person name="De Jong A."/>
            <person name="Holsappel S."/>
            <person name="Eijlander R.T."/>
            <person name="Kuipers O.P."/>
        </authorList>
    </citation>
    <scope>NUCLEOTIDE SEQUENCE [LARGE SCALE GENOMIC DNA]</scope>
    <source>
        <strain evidence="1 3">B4098</strain>
        <strain evidence="2 4">B4099</strain>
    </source>
</reference>
<dbReference type="Proteomes" id="UP000075288">
    <property type="component" value="Unassembled WGS sequence"/>
</dbReference>
<evidence type="ECO:0000313" key="1">
    <source>
        <dbReference type="EMBL" id="KYC66526.1"/>
    </source>
</evidence>
<proteinExistence type="predicted"/>
<evidence type="ECO:0000313" key="4">
    <source>
        <dbReference type="Proteomes" id="UP000075304"/>
    </source>
</evidence>
<protein>
    <submittedName>
        <fullName evidence="1">Uncharacterized protein</fullName>
    </submittedName>
</protein>
<sequence>MSGPLKTPAVFGKMLGNGRMSRICPYLQGTFTRNFPARNRNCRASSSQNRCFLSKTRRAKTSPDMKTAGAPF</sequence>
<name>A0A150KAT6_HEYCO</name>
<evidence type="ECO:0000313" key="3">
    <source>
        <dbReference type="Proteomes" id="UP000075288"/>
    </source>
</evidence>
<dbReference type="EMBL" id="LQYI01000012">
    <property type="protein sequence ID" value="KYC73066.1"/>
    <property type="molecule type" value="Genomic_DNA"/>
</dbReference>